<feature type="region of interest" description="Disordered" evidence="1">
    <location>
        <begin position="107"/>
        <end position="138"/>
    </location>
</feature>
<dbReference type="PANTHER" id="PTHR35276:SF1">
    <property type="entry name" value="TRNA (MNM(5)S(2)U34)-METHYLTRANSFERASE, CHLOROPLASTIC"/>
    <property type="match status" value="1"/>
</dbReference>
<proteinExistence type="predicted"/>
<accession>A0ABD3RB78</accession>
<evidence type="ECO:0000313" key="2">
    <source>
        <dbReference type="EMBL" id="KAL3810029.1"/>
    </source>
</evidence>
<dbReference type="Pfam" id="PF06962">
    <property type="entry name" value="rRNA_methylase"/>
    <property type="match status" value="1"/>
</dbReference>
<reference evidence="2 3" key="1">
    <citation type="submission" date="2024-10" db="EMBL/GenBank/DDBJ databases">
        <title>Updated reference genomes for cyclostephanoid diatoms.</title>
        <authorList>
            <person name="Roberts W.R."/>
            <person name="Alverson A.J."/>
        </authorList>
    </citation>
    <scope>NUCLEOTIDE SEQUENCE [LARGE SCALE GENOMIC DNA]</scope>
    <source>
        <strain evidence="2 3">AJA228-03</strain>
    </source>
</reference>
<comment type="caution">
    <text evidence="2">The sequence shown here is derived from an EMBL/GenBank/DDBJ whole genome shotgun (WGS) entry which is preliminary data.</text>
</comment>
<keyword evidence="3" id="KW-1185">Reference proteome</keyword>
<gene>
    <name evidence="2" type="ORF">ACHAXA_004468</name>
</gene>
<evidence type="ECO:0000256" key="1">
    <source>
        <dbReference type="SAM" id="MobiDB-lite"/>
    </source>
</evidence>
<organism evidence="2 3">
    <name type="scientific">Cyclostephanos tholiformis</name>
    <dbReference type="NCBI Taxonomy" id="382380"/>
    <lineage>
        <taxon>Eukaryota</taxon>
        <taxon>Sar</taxon>
        <taxon>Stramenopiles</taxon>
        <taxon>Ochrophyta</taxon>
        <taxon>Bacillariophyta</taxon>
        <taxon>Coscinodiscophyceae</taxon>
        <taxon>Thalassiosirophycidae</taxon>
        <taxon>Stephanodiscales</taxon>
        <taxon>Stephanodiscaceae</taxon>
        <taxon>Cyclostephanos</taxon>
    </lineage>
</organism>
<dbReference type="Proteomes" id="UP001530377">
    <property type="component" value="Unassembled WGS sequence"/>
</dbReference>
<feature type="compositionally biased region" description="Acidic residues" evidence="1">
    <location>
        <begin position="113"/>
        <end position="123"/>
    </location>
</feature>
<protein>
    <submittedName>
        <fullName evidence="2">Uncharacterized protein</fullName>
    </submittedName>
</protein>
<dbReference type="PANTHER" id="PTHR35276">
    <property type="entry name" value="S-ADENOSYL-L-METHIONINE-DEPENDENT METHYLTRANSFERASES SUPERFAMILY PROTEIN"/>
    <property type="match status" value="1"/>
</dbReference>
<dbReference type="InterPro" id="IPR010719">
    <property type="entry name" value="MnmM_MeTrfase"/>
</dbReference>
<dbReference type="AlphaFoldDB" id="A0ABD3RB78"/>
<sequence length="182" mass="19400">MRGGTRTDGCDENDVGNVETGRRDEHVVGLVCYNLGFLPGANDDRRIMTQSESTLRSITDAALLLRVGGLLSVMTYPASNHEESVVVERFVEGLGMLTTRNEGGWMGYANGIPDDDDDDDDDGGGGAGGGSSSGSARVRTMVTRALERVVSLGAVGQTWRAFVHRPLGRPFSPVLVTATRIK</sequence>
<name>A0ABD3RB78_9STRA</name>
<dbReference type="Gene3D" id="3.40.50.150">
    <property type="entry name" value="Vaccinia Virus protein VP39"/>
    <property type="match status" value="1"/>
</dbReference>
<dbReference type="InterPro" id="IPR029063">
    <property type="entry name" value="SAM-dependent_MTases_sf"/>
</dbReference>
<dbReference type="EMBL" id="JALLPB020000358">
    <property type="protein sequence ID" value="KAL3810029.1"/>
    <property type="molecule type" value="Genomic_DNA"/>
</dbReference>
<evidence type="ECO:0000313" key="3">
    <source>
        <dbReference type="Proteomes" id="UP001530377"/>
    </source>
</evidence>